<feature type="domain" description="Histidine kinase" evidence="8">
    <location>
        <begin position="237"/>
        <end position="456"/>
    </location>
</feature>
<dbReference type="Gene3D" id="1.10.287.130">
    <property type="match status" value="1"/>
</dbReference>
<dbReference type="STRING" id="161398.PP2015_134"/>
<dbReference type="PATRIC" id="fig|161398.10.peg.138"/>
<dbReference type="InterPro" id="IPR003594">
    <property type="entry name" value="HATPase_dom"/>
</dbReference>
<dbReference type="Pfam" id="PF00072">
    <property type="entry name" value="Response_reg"/>
    <property type="match status" value="1"/>
</dbReference>
<dbReference type="KEGG" id="pphe:PP2015_134"/>
<dbReference type="PRINTS" id="PR00344">
    <property type="entry name" value="BCTRLSENSOR"/>
</dbReference>
<dbReference type="Pfam" id="PF00512">
    <property type="entry name" value="HisKA"/>
    <property type="match status" value="1"/>
</dbReference>
<dbReference type="Gene3D" id="3.30.565.10">
    <property type="entry name" value="Histidine kinase-like ATPase, C-terminal domain"/>
    <property type="match status" value="1"/>
</dbReference>
<dbReference type="Proteomes" id="UP000061457">
    <property type="component" value="Chromosome I"/>
</dbReference>
<dbReference type="SUPFAM" id="SSF47384">
    <property type="entry name" value="Homodimeric domain of signal transducing histidine kinase"/>
    <property type="match status" value="1"/>
</dbReference>
<evidence type="ECO:0000256" key="7">
    <source>
        <dbReference type="SAM" id="Phobius"/>
    </source>
</evidence>
<keyword evidence="7" id="KW-1133">Transmembrane helix</keyword>
<dbReference type="PROSITE" id="PS50110">
    <property type="entry name" value="RESPONSE_REGULATORY"/>
    <property type="match status" value="1"/>
</dbReference>
<comment type="catalytic activity">
    <reaction evidence="1">
        <text>ATP + protein L-histidine = ADP + protein N-phospho-L-histidine.</text>
        <dbReference type="EC" id="2.7.13.3"/>
    </reaction>
</comment>
<evidence type="ECO:0000256" key="2">
    <source>
        <dbReference type="ARBA" id="ARBA00012438"/>
    </source>
</evidence>
<feature type="transmembrane region" description="Helical" evidence="7">
    <location>
        <begin position="64"/>
        <end position="83"/>
    </location>
</feature>
<evidence type="ECO:0000256" key="4">
    <source>
        <dbReference type="ARBA" id="ARBA00022679"/>
    </source>
</evidence>
<keyword evidence="7" id="KW-0812">Transmembrane</keyword>
<dbReference type="SUPFAM" id="SSF52172">
    <property type="entry name" value="CheY-like"/>
    <property type="match status" value="1"/>
</dbReference>
<dbReference type="CDD" id="cd17546">
    <property type="entry name" value="REC_hyHK_CKI1_RcsC-like"/>
    <property type="match status" value="1"/>
</dbReference>
<dbReference type="PANTHER" id="PTHR43047:SF72">
    <property type="entry name" value="OSMOSENSING HISTIDINE PROTEIN KINASE SLN1"/>
    <property type="match status" value="1"/>
</dbReference>
<keyword evidence="11" id="KW-1185">Reference proteome</keyword>
<dbReference type="InterPro" id="IPR004358">
    <property type="entry name" value="Sig_transdc_His_kin-like_C"/>
</dbReference>
<keyword evidence="4" id="KW-0808">Transferase</keyword>
<name>A0A0S2JXH0_9GAMM</name>
<proteinExistence type="predicted"/>
<evidence type="ECO:0000259" key="8">
    <source>
        <dbReference type="PROSITE" id="PS50109"/>
    </source>
</evidence>
<evidence type="ECO:0000259" key="9">
    <source>
        <dbReference type="PROSITE" id="PS50110"/>
    </source>
</evidence>
<dbReference type="PROSITE" id="PS50109">
    <property type="entry name" value="HIS_KIN"/>
    <property type="match status" value="1"/>
</dbReference>
<evidence type="ECO:0000256" key="1">
    <source>
        <dbReference type="ARBA" id="ARBA00000085"/>
    </source>
</evidence>
<dbReference type="InterPro" id="IPR011006">
    <property type="entry name" value="CheY-like_superfamily"/>
</dbReference>
<dbReference type="Gene3D" id="3.40.50.2300">
    <property type="match status" value="1"/>
</dbReference>
<sequence length="719" mass="80996">MFDPKTLYFTSGAMMAMMTLLCYLTWRTNKNIPGTATYTLYPLVLFLATMSFSLHGYLGHWQTIGIGNALLFGASIIHVLAISQFLEHKGWELKSFLAFTCLLLIALGYFSIVDDNLRVRIWISDLQHIAEIVLLLSMFWRFARPRYPNGTIVYTIVLGLLLIAFIGRSIMMGDVTHLTIMKDTWFTTTVFINGVLSPIFYATGMALLCNERRELHLNALTEKAQKDLEIRGLFLSTVSHEIRTPLNGILGSAQLVLSRTKSTKNKAYCEAIINSAESLNLLIDKVLDYASLEQSDESLYEEDIELKTWLNNLCLLLTPLAEQKQLKFELDYDLPEQACYYCDQQKLRQIIINLVGNAIKFTDSGSVKIKVHLEQDSAMAHTVTFSVIDSGPGIEDDDIEKLTQPYVQSSAGKVKGGTGLGLAITARLLERLGSKLEIASQLNKGSVFSFSLNLAIGELSLVPQRLHETDCVTGLNILLVEDLELNQKIAIEFMAEDEHKVKLATTGQSALDLLQHHQFDAVLLDMNLPDLTGQEVLKSLKKIEHRNQRTPFLAFTASLSPDEIKEYMMLGIKDIVAKPIKQEKLRQALSDSQTLKEPTISVELADVLYDETAASSLQKNFNEDEVSSIYNEFVLSARNKLISIQQQLDIDNEQCIKMLHRQASTALQLGFNRYGQLLKNIERRLLEQKSAHDELTEAMTLWQDSLTAYLQFVRSQTLN</sequence>
<evidence type="ECO:0000313" key="10">
    <source>
        <dbReference type="EMBL" id="ALO40662.1"/>
    </source>
</evidence>
<evidence type="ECO:0000256" key="5">
    <source>
        <dbReference type="ARBA" id="ARBA00022777"/>
    </source>
</evidence>
<dbReference type="InterPro" id="IPR036890">
    <property type="entry name" value="HATPase_C_sf"/>
</dbReference>
<evidence type="ECO:0000256" key="3">
    <source>
        <dbReference type="ARBA" id="ARBA00022553"/>
    </source>
</evidence>
<feature type="transmembrane region" description="Helical" evidence="7">
    <location>
        <begin position="38"/>
        <end position="58"/>
    </location>
</feature>
<feature type="domain" description="Response regulatory" evidence="9">
    <location>
        <begin position="476"/>
        <end position="593"/>
    </location>
</feature>
<feature type="transmembrane region" description="Helical" evidence="7">
    <location>
        <begin position="6"/>
        <end position="26"/>
    </location>
</feature>
<dbReference type="SMART" id="SM00448">
    <property type="entry name" value="REC"/>
    <property type="match status" value="1"/>
</dbReference>
<evidence type="ECO:0000313" key="11">
    <source>
        <dbReference type="Proteomes" id="UP000061457"/>
    </source>
</evidence>
<keyword evidence="3 6" id="KW-0597">Phosphoprotein</keyword>
<dbReference type="Gene3D" id="1.20.120.160">
    <property type="entry name" value="HPT domain"/>
    <property type="match status" value="1"/>
</dbReference>
<feature type="modified residue" description="4-aspartylphosphate" evidence="6">
    <location>
        <position position="525"/>
    </location>
</feature>
<dbReference type="CDD" id="cd16922">
    <property type="entry name" value="HATPase_EvgS-ArcB-TorS-like"/>
    <property type="match status" value="1"/>
</dbReference>
<dbReference type="SUPFAM" id="SSF55874">
    <property type="entry name" value="ATPase domain of HSP90 chaperone/DNA topoisomerase II/histidine kinase"/>
    <property type="match status" value="1"/>
</dbReference>
<dbReference type="Pfam" id="PF02518">
    <property type="entry name" value="HATPase_c"/>
    <property type="match status" value="1"/>
</dbReference>
<dbReference type="RefSeq" id="WP_058028456.1">
    <property type="nucleotide sequence ID" value="NZ_CP013187.1"/>
</dbReference>
<dbReference type="GO" id="GO:0000155">
    <property type="term" value="F:phosphorelay sensor kinase activity"/>
    <property type="evidence" value="ECO:0007669"/>
    <property type="project" value="InterPro"/>
</dbReference>
<dbReference type="GO" id="GO:0009927">
    <property type="term" value="F:histidine phosphotransfer kinase activity"/>
    <property type="evidence" value="ECO:0007669"/>
    <property type="project" value="TreeGrafter"/>
</dbReference>
<protein>
    <recommendedName>
        <fullName evidence="2">histidine kinase</fullName>
        <ecNumber evidence="2">2.7.13.3</ecNumber>
    </recommendedName>
</protein>
<keyword evidence="7" id="KW-0472">Membrane</keyword>
<dbReference type="SMART" id="SM00388">
    <property type="entry name" value="HisKA"/>
    <property type="match status" value="1"/>
</dbReference>
<dbReference type="InterPro" id="IPR036641">
    <property type="entry name" value="HPT_dom_sf"/>
</dbReference>
<dbReference type="InterPro" id="IPR001789">
    <property type="entry name" value="Sig_transdc_resp-reg_receiver"/>
</dbReference>
<dbReference type="InterPro" id="IPR036097">
    <property type="entry name" value="HisK_dim/P_sf"/>
</dbReference>
<dbReference type="AlphaFoldDB" id="A0A0S2JXH0"/>
<dbReference type="CDD" id="cd00082">
    <property type="entry name" value="HisKA"/>
    <property type="match status" value="1"/>
</dbReference>
<dbReference type="SMART" id="SM00387">
    <property type="entry name" value="HATPase_c"/>
    <property type="match status" value="1"/>
</dbReference>
<feature type="transmembrane region" description="Helical" evidence="7">
    <location>
        <begin position="190"/>
        <end position="209"/>
    </location>
</feature>
<gene>
    <name evidence="10" type="ORF">PP2015_134</name>
</gene>
<organism evidence="10 11">
    <name type="scientific">Pseudoalteromonas phenolica</name>
    <dbReference type="NCBI Taxonomy" id="161398"/>
    <lineage>
        <taxon>Bacteria</taxon>
        <taxon>Pseudomonadati</taxon>
        <taxon>Pseudomonadota</taxon>
        <taxon>Gammaproteobacteria</taxon>
        <taxon>Alteromonadales</taxon>
        <taxon>Pseudoalteromonadaceae</taxon>
        <taxon>Pseudoalteromonas</taxon>
    </lineage>
</organism>
<reference evidence="10 11" key="1">
    <citation type="submission" date="2015-11" db="EMBL/GenBank/DDBJ databases">
        <authorList>
            <person name="Zhang Y."/>
            <person name="Guo Z."/>
        </authorList>
    </citation>
    <scope>NUCLEOTIDE SEQUENCE [LARGE SCALE GENOMIC DNA]</scope>
    <source>
        <strain evidence="10 11">KCTC 12086</strain>
    </source>
</reference>
<dbReference type="OrthoDB" id="6224429at2"/>
<feature type="transmembrane region" description="Helical" evidence="7">
    <location>
        <begin position="95"/>
        <end position="113"/>
    </location>
</feature>
<feature type="transmembrane region" description="Helical" evidence="7">
    <location>
        <begin position="152"/>
        <end position="170"/>
    </location>
</feature>
<dbReference type="EC" id="2.7.13.3" evidence="2"/>
<dbReference type="InterPro" id="IPR003661">
    <property type="entry name" value="HisK_dim/P_dom"/>
</dbReference>
<evidence type="ECO:0000256" key="6">
    <source>
        <dbReference type="PROSITE-ProRule" id="PRU00169"/>
    </source>
</evidence>
<dbReference type="GO" id="GO:0005886">
    <property type="term" value="C:plasma membrane"/>
    <property type="evidence" value="ECO:0007669"/>
    <property type="project" value="TreeGrafter"/>
</dbReference>
<dbReference type="EMBL" id="CP013187">
    <property type="protein sequence ID" value="ALO40662.1"/>
    <property type="molecule type" value="Genomic_DNA"/>
</dbReference>
<dbReference type="PANTHER" id="PTHR43047">
    <property type="entry name" value="TWO-COMPONENT HISTIDINE PROTEIN KINASE"/>
    <property type="match status" value="1"/>
</dbReference>
<accession>A0A0S2JXH0</accession>
<dbReference type="InterPro" id="IPR005467">
    <property type="entry name" value="His_kinase_dom"/>
</dbReference>
<keyword evidence="5 10" id="KW-0418">Kinase</keyword>